<dbReference type="PANTHER" id="PTHR14087">
    <property type="entry name" value="THYMOCYTE NUCLEAR PROTEIN 1"/>
    <property type="match status" value="1"/>
</dbReference>
<dbReference type="InterPro" id="IPR002740">
    <property type="entry name" value="EVE_domain"/>
</dbReference>
<dbReference type="PANTHER" id="PTHR14087:SF7">
    <property type="entry name" value="THYMOCYTE NUCLEAR PROTEIN 1"/>
    <property type="match status" value="1"/>
</dbReference>
<dbReference type="SUPFAM" id="SSF88697">
    <property type="entry name" value="PUA domain-like"/>
    <property type="match status" value="1"/>
</dbReference>
<gene>
    <name evidence="3" type="ORF">K227x_53020</name>
</gene>
<dbReference type="CDD" id="cd21133">
    <property type="entry name" value="EVE"/>
    <property type="match status" value="1"/>
</dbReference>
<sequence>MTKYWLMKTEPTTFSIDDLESSPDQTTCWEGVRNYQARNLLRDDIQEGDQVLFYHSACKEPAVVGTATVVRSGYPDSHAFDRRSKYFDAKSSADKPTWYMVDIQLQQKLDTPVTLKAMRDRAGLKGMALLQKGSRLSVQPVKKKEFDTVLKMAGV</sequence>
<accession>A0A517NIC6</accession>
<reference evidence="3 4" key="1">
    <citation type="submission" date="2019-02" db="EMBL/GenBank/DDBJ databases">
        <title>Deep-cultivation of Planctomycetes and their phenomic and genomic characterization uncovers novel biology.</title>
        <authorList>
            <person name="Wiegand S."/>
            <person name="Jogler M."/>
            <person name="Boedeker C."/>
            <person name="Pinto D."/>
            <person name="Vollmers J."/>
            <person name="Rivas-Marin E."/>
            <person name="Kohn T."/>
            <person name="Peeters S.H."/>
            <person name="Heuer A."/>
            <person name="Rast P."/>
            <person name="Oberbeckmann S."/>
            <person name="Bunk B."/>
            <person name="Jeske O."/>
            <person name="Meyerdierks A."/>
            <person name="Storesund J.E."/>
            <person name="Kallscheuer N."/>
            <person name="Luecker S."/>
            <person name="Lage O.M."/>
            <person name="Pohl T."/>
            <person name="Merkel B.J."/>
            <person name="Hornburger P."/>
            <person name="Mueller R.-W."/>
            <person name="Bruemmer F."/>
            <person name="Labrenz M."/>
            <person name="Spormann A.M."/>
            <person name="Op den Camp H."/>
            <person name="Overmann J."/>
            <person name="Amann R."/>
            <person name="Jetten M.S.M."/>
            <person name="Mascher T."/>
            <person name="Medema M.H."/>
            <person name="Devos D.P."/>
            <person name="Kaster A.-K."/>
            <person name="Ovreas L."/>
            <person name="Rohde M."/>
            <person name="Galperin M.Y."/>
            <person name="Jogler C."/>
        </authorList>
    </citation>
    <scope>NUCLEOTIDE SEQUENCE [LARGE SCALE GENOMIC DNA]</scope>
    <source>
        <strain evidence="3 4">K22_7</strain>
    </source>
</reference>
<dbReference type="FunFam" id="3.10.590.10:FF:000003">
    <property type="entry name" value="Thymocyte nuclear protein 1"/>
    <property type="match status" value="1"/>
</dbReference>
<dbReference type="RefSeq" id="WP_246146195.1">
    <property type="nucleotide sequence ID" value="NZ_CP036525.1"/>
</dbReference>
<dbReference type="EMBL" id="CP036525">
    <property type="protein sequence ID" value="QDT06880.1"/>
    <property type="molecule type" value="Genomic_DNA"/>
</dbReference>
<dbReference type="Gene3D" id="3.10.590.10">
    <property type="entry name" value="ph1033 like domains"/>
    <property type="match status" value="1"/>
</dbReference>
<evidence type="ECO:0000313" key="3">
    <source>
        <dbReference type="EMBL" id="QDT06880.1"/>
    </source>
</evidence>
<dbReference type="AlphaFoldDB" id="A0A517NIC6"/>
<evidence type="ECO:0000313" key="4">
    <source>
        <dbReference type="Proteomes" id="UP000318538"/>
    </source>
</evidence>
<organism evidence="3 4">
    <name type="scientific">Rubripirellula lacrimiformis</name>
    <dbReference type="NCBI Taxonomy" id="1930273"/>
    <lineage>
        <taxon>Bacteria</taxon>
        <taxon>Pseudomonadati</taxon>
        <taxon>Planctomycetota</taxon>
        <taxon>Planctomycetia</taxon>
        <taxon>Pirellulales</taxon>
        <taxon>Pirellulaceae</taxon>
        <taxon>Rubripirellula</taxon>
    </lineage>
</organism>
<keyword evidence="1" id="KW-0597">Phosphoprotein</keyword>
<dbReference type="InterPro" id="IPR052181">
    <property type="entry name" value="5hmC_binding"/>
</dbReference>
<protein>
    <submittedName>
        <fullName evidence="3">EVE domain protein</fullName>
    </submittedName>
</protein>
<dbReference type="InterPro" id="IPR015947">
    <property type="entry name" value="PUA-like_sf"/>
</dbReference>
<dbReference type="InterPro" id="IPR047197">
    <property type="entry name" value="THYN1-like_EVE"/>
</dbReference>
<dbReference type="Proteomes" id="UP000318538">
    <property type="component" value="Chromosome"/>
</dbReference>
<evidence type="ECO:0000256" key="1">
    <source>
        <dbReference type="ARBA" id="ARBA00022553"/>
    </source>
</evidence>
<name>A0A517NIC6_9BACT</name>
<dbReference type="KEGG" id="rlc:K227x_53020"/>
<feature type="domain" description="EVE" evidence="2">
    <location>
        <begin position="3"/>
        <end position="152"/>
    </location>
</feature>
<evidence type="ECO:0000259" key="2">
    <source>
        <dbReference type="Pfam" id="PF01878"/>
    </source>
</evidence>
<proteinExistence type="predicted"/>
<dbReference type="Pfam" id="PF01878">
    <property type="entry name" value="EVE"/>
    <property type="match status" value="1"/>
</dbReference>
<keyword evidence="4" id="KW-1185">Reference proteome</keyword>